<sequence>MPGGIAAARASATGHRAGHVVAGRLRKSLRSRVEAASYDALCRMVECGVGIGILTMCRASYGRPPEWRR</sequence>
<accession>A0A4U1IDT7</accession>
<keyword evidence="2" id="KW-1185">Reference proteome</keyword>
<evidence type="ECO:0000313" key="1">
    <source>
        <dbReference type="EMBL" id="TKC91809.1"/>
    </source>
</evidence>
<comment type="caution">
    <text evidence="1">The sequence shown here is derived from an EMBL/GenBank/DDBJ whole genome shotgun (WGS) entry which is preliminary data.</text>
</comment>
<evidence type="ECO:0008006" key="3">
    <source>
        <dbReference type="Google" id="ProtNLM"/>
    </source>
</evidence>
<dbReference type="OrthoDB" id="9785974at2"/>
<reference evidence="1 2" key="1">
    <citation type="submission" date="2019-04" db="EMBL/GenBank/DDBJ databases">
        <title>Trinickia sp. 7GSK02, isolated from subtropical forest soil.</title>
        <authorList>
            <person name="Gao Z.-H."/>
            <person name="Qiu L.-H."/>
        </authorList>
    </citation>
    <scope>NUCLEOTIDE SEQUENCE [LARGE SCALE GENOMIC DNA]</scope>
    <source>
        <strain evidence="1 2">7GSK02</strain>
    </source>
</reference>
<protein>
    <recommendedName>
        <fullName evidence="3">LysR substrate-binding domain-containing protein</fullName>
    </recommendedName>
</protein>
<dbReference type="EMBL" id="SWJE01000002">
    <property type="protein sequence ID" value="TKC91809.1"/>
    <property type="molecule type" value="Genomic_DNA"/>
</dbReference>
<proteinExistence type="predicted"/>
<gene>
    <name evidence="1" type="ORF">FAZ69_05080</name>
</gene>
<organism evidence="1 2">
    <name type="scientific">Trinickia terrae</name>
    <dbReference type="NCBI Taxonomy" id="2571161"/>
    <lineage>
        <taxon>Bacteria</taxon>
        <taxon>Pseudomonadati</taxon>
        <taxon>Pseudomonadota</taxon>
        <taxon>Betaproteobacteria</taxon>
        <taxon>Burkholderiales</taxon>
        <taxon>Burkholderiaceae</taxon>
        <taxon>Trinickia</taxon>
    </lineage>
</organism>
<dbReference type="AlphaFoldDB" id="A0A4U1IDT7"/>
<dbReference type="Proteomes" id="UP000305539">
    <property type="component" value="Unassembled WGS sequence"/>
</dbReference>
<name>A0A4U1IDT7_9BURK</name>
<evidence type="ECO:0000313" key="2">
    <source>
        <dbReference type="Proteomes" id="UP000305539"/>
    </source>
</evidence>